<dbReference type="RefSeq" id="WP_148868296.1">
    <property type="nucleotide sequence ID" value="NZ_VNIA01000001.1"/>
</dbReference>
<keyword evidence="2" id="KW-1185">Reference proteome</keyword>
<name>A0A5S5DXQ4_9FLAO</name>
<evidence type="ECO:0000313" key="2">
    <source>
        <dbReference type="Proteomes" id="UP000323136"/>
    </source>
</evidence>
<evidence type="ECO:0008006" key="3">
    <source>
        <dbReference type="Google" id="ProtNLM"/>
    </source>
</evidence>
<sequence>MESKKCLECGEKVIGRIDKKFCSDYCRNAYNNKVNKESKNLIRNTNNRLRKNYKVLTELNTTGKTKTTRRKLFDRGFDFHFFTSIYTTKTGNTYYYVYDQGYLPLENEMYLLIKKE</sequence>
<reference evidence="1 2" key="1">
    <citation type="submission" date="2019-07" db="EMBL/GenBank/DDBJ databases">
        <title>Genomic Encyclopedia of Type Strains, Phase IV (KMG-IV): sequencing the most valuable type-strain genomes for metagenomic binning, comparative biology and taxonomic classification.</title>
        <authorList>
            <person name="Goeker M."/>
        </authorList>
    </citation>
    <scope>NUCLEOTIDE SEQUENCE [LARGE SCALE GENOMIC DNA]</scope>
    <source>
        <strain evidence="1 2">DSM 18961</strain>
    </source>
</reference>
<dbReference type="EMBL" id="VNIA01000001">
    <property type="protein sequence ID" value="TYP99582.1"/>
    <property type="molecule type" value="Genomic_DNA"/>
</dbReference>
<protein>
    <recommendedName>
        <fullName evidence="3">DUF2116 family Zn-ribbon domain-containing protein</fullName>
    </recommendedName>
</protein>
<organism evidence="1 2">
    <name type="scientific">Tenacibaculum adriaticum</name>
    <dbReference type="NCBI Taxonomy" id="413713"/>
    <lineage>
        <taxon>Bacteria</taxon>
        <taxon>Pseudomonadati</taxon>
        <taxon>Bacteroidota</taxon>
        <taxon>Flavobacteriia</taxon>
        <taxon>Flavobacteriales</taxon>
        <taxon>Flavobacteriaceae</taxon>
        <taxon>Tenacibaculum</taxon>
    </lineage>
</organism>
<dbReference type="Proteomes" id="UP000323136">
    <property type="component" value="Unassembled WGS sequence"/>
</dbReference>
<dbReference type="OrthoDB" id="5187906at2"/>
<comment type="caution">
    <text evidence="1">The sequence shown here is derived from an EMBL/GenBank/DDBJ whole genome shotgun (WGS) entry which is preliminary data.</text>
</comment>
<accession>A0A5S5DXQ4</accession>
<proteinExistence type="predicted"/>
<gene>
    <name evidence="1" type="ORF">C7447_101182</name>
</gene>
<evidence type="ECO:0000313" key="1">
    <source>
        <dbReference type="EMBL" id="TYP99582.1"/>
    </source>
</evidence>
<dbReference type="AlphaFoldDB" id="A0A5S5DXQ4"/>